<keyword evidence="1" id="KW-0378">Hydrolase</keyword>
<dbReference type="CDD" id="cd00303">
    <property type="entry name" value="retropepsin_like"/>
    <property type="match status" value="1"/>
</dbReference>
<feature type="compositionally biased region" description="Polar residues" evidence="2">
    <location>
        <begin position="230"/>
        <end position="240"/>
    </location>
</feature>
<protein>
    <recommendedName>
        <fullName evidence="3">Retropepsins domain-containing protein</fullName>
    </recommendedName>
</protein>
<gene>
    <name evidence="4" type="ORF">AFUS01_LOCUS34442</name>
</gene>
<dbReference type="AlphaFoldDB" id="A0A8J2PJ78"/>
<evidence type="ECO:0000313" key="5">
    <source>
        <dbReference type="Proteomes" id="UP000708208"/>
    </source>
</evidence>
<sequence>MGSRTFAISSTEFKLFRAAGTRSIPQPARDTVPANSTDLRRNGHSRLMVPSIFLSRPAPLCILSLSCSLKIIIQINNINHPCLIDTGAAASLINPLYVPTGTNIIKSDIKLIDASGNPMPTQGIALIRLKIDPCTFMHPFIVAPSTAVRVILGTDFLYSNGGFLIDTEQNILSNRFTGPIPLIHTLLQHKAAIKTQCNLPISTATEPIHSAPPNAHQNFPASTRHPVQSLHKSTSTQTIANPVAMPESRQPALPKPHNTTITSRHATMDPTVHISDTSTSPSSSENSDYEFHSTHPQRRRVTIRRKHHKNPTRPIMKMAKPLSAPQPAPIPILCVSHNESDGLICINGP</sequence>
<proteinExistence type="predicted"/>
<feature type="compositionally biased region" description="Low complexity" evidence="2">
    <location>
        <begin position="275"/>
        <end position="286"/>
    </location>
</feature>
<name>A0A8J2PJ78_9HEXA</name>
<dbReference type="InterPro" id="IPR018061">
    <property type="entry name" value="Retropepsins"/>
</dbReference>
<evidence type="ECO:0000313" key="4">
    <source>
        <dbReference type="EMBL" id="CAG7824279.1"/>
    </source>
</evidence>
<evidence type="ECO:0000256" key="2">
    <source>
        <dbReference type="SAM" id="MobiDB-lite"/>
    </source>
</evidence>
<reference evidence="4" key="1">
    <citation type="submission" date="2021-06" db="EMBL/GenBank/DDBJ databases">
        <authorList>
            <person name="Hodson N. C."/>
            <person name="Mongue J. A."/>
            <person name="Jaron S. K."/>
        </authorList>
    </citation>
    <scope>NUCLEOTIDE SEQUENCE</scope>
</reference>
<comment type="caution">
    <text evidence="4">The sequence shown here is derived from an EMBL/GenBank/DDBJ whole genome shotgun (WGS) entry which is preliminary data.</text>
</comment>
<dbReference type="Pfam" id="PF00077">
    <property type="entry name" value="RVP"/>
    <property type="match status" value="1"/>
</dbReference>
<accession>A0A8J2PJ78</accession>
<feature type="compositionally biased region" description="Basic residues" evidence="2">
    <location>
        <begin position="295"/>
        <end position="311"/>
    </location>
</feature>
<dbReference type="Proteomes" id="UP000708208">
    <property type="component" value="Unassembled WGS sequence"/>
</dbReference>
<evidence type="ECO:0000256" key="1">
    <source>
        <dbReference type="ARBA" id="ARBA00022801"/>
    </source>
</evidence>
<organism evidence="4 5">
    <name type="scientific">Allacma fusca</name>
    <dbReference type="NCBI Taxonomy" id="39272"/>
    <lineage>
        <taxon>Eukaryota</taxon>
        <taxon>Metazoa</taxon>
        <taxon>Ecdysozoa</taxon>
        <taxon>Arthropoda</taxon>
        <taxon>Hexapoda</taxon>
        <taxon>Collembola</taxon>
        <taxon>Symphypleona</taxon>
        <taxon>Sminthuridae</taxon>
        <taxon>Allacma</taxon>
    </lineage>
</organism>
<dbReference type="EMBL" id="CAJVCH010532201">
    <property type="protein sequence ID" value="CAG7824279.1"/>
    <property type="molecule type" value="Genomic_DNA"/>
</dbReference>
<keyword evidence="5" id="KW-1185">Reference proteome</keyword>
<feature type="region of interest" description="Disordered" evidence="2">
    <location>
        <begin position="208"/>
        <end position="314"/>
    </location>
</feature>
<feature type="domain" description="Retropepsins" evidence="3">
    <location>
        <begin position="70"/>
        <end position="162"/>
    </location>
</feature>
<dbReference type="GO" id="GO:0016787">
    <property type="term" value="F:hydrolase activity"/>
    <property type="evidence" value="ECO:0007669"/>
    <property type="project" value="UniProtKB-KW"/>
</dbReference>
<evidence type="ECO:0000259" key="3">
    <source>
        <dbReference type="Pfam" id="PF00077"/>
    </source>
</evidence>